<comment type="pathway">
    <text evidence="9">Cofactor biosynthesis; biotin biosynthesis; biotin from 7,8-diaminononanoate: step 1/2.</text>
</comment>
<comment type="caution">
    <text evidence="10">The sequence shown here is derived from an EMBL/GenBank/DDBJ whole genome shotgun (WGS) entry which is preliminary data.</text>
</comment>
<dbReference type="RefSeq" id="WP_008871397.1">
    <property type="nucleotide sequence ID" value="NZ_ACJN02000003.1"/>
</dbReference>
<keyword evidence="1 9" id="KW-0963">Cytoplasm</keyword>
<evidence type="ECO:0000256" key="1">
    <source>
        <dbReference type="ARBA" id="ARBA00022490"/>
    </source>
</evidence>
<evidence type="ECO:0000256" key="5">
    <source>
        <dbReference type="ARBA" id="ARBA00022756"/>
    </source>
</evidence>
<keyword evidence="7 9" id="KW-0460">Magnesium</keyword>
<dbReference type="eggNOG" id="COG0132">
    <property type="taxonomic scope" value="Bacteria"/>
</dbReference>
<feature type="binding site" evidence="9">
    <location>
        <position position="19"/>
    </location>
    <ligand>
        <name>Mg(2+)</name>
        <dbReference type="ChEBI" id="CHEBI:18420"/>
    </ligand>
</feature>
<reference evidence="10" key="1">
    <citation type="submission" date="2010-05" db="EMBL/GenBank/DDBJ databases">
        <title>The draft genome of Desulfonatronospira thiodismutans ASO3-1.</title>
        <authorList>
            <consortium name="US DOE Joint Genome Institute (JGI-PGF)"/>
            <person name="Lucas S."/>
            <person name="Copeland A."/>
            <person name="Lapidus A."/>
            <person name="Cheng J.-F."/>
            <person name="Bruce D."/>
            <person name="Goodwin L."/>
            <person name="Pitluck S."/>
            <person name="Chertkov O."/>
            <person name="Brettin T."/>
            <person name="Detter J.C."/>
            <person name="Han C."/>
            <person name="Land M.L."/>
            <person name="Hauser L."/>
            <person name="Kyrpides N."/>
            <person name="Mikhailova N."/>
            <person name="Muyzer G."/>
            <person name="Woyke T."/>
        </authorList>
    </citation>
    <scope>NUCLEOTIDE SEQUENCE [LARGE SCALE GENOMIC DNA]</scope>
    <source>
        <strain evidence="10">ASO3-1</strain>
    </source>
</reference>
<evidence type="ECO:0000256" key="9">
    <source>
        <dbReference type="HAMAP-Rule" id="MF_00336"/>
    </source>
</evidence>
<dbReference type="GO" id="GO:0005829">
    <property type="term" value="C:cytosol"/>
    <property type="evidence" value="ECO:0007669"/>
    <property type="project" value="TreeGrafter"/>
</dbReference>
<dbReference type="HAMAP" id="MF_00336">
    <property type="entry name" value="BioD"/>
    <property type="match status" value="1"/>
</dbReference>
<dbReference type="Proteomes" id="UP000005496">
    <property type="component" value="Unassembled WGS sequence"/>
</dbReference>
<dbReference type="PANTHER" id="PTHR43210:SF2">
    <property type="entry name" value="ATP-DEPENDENT DETHIOBIOTIN SYNTHETASE BIOD 2"/>
    <property type="match status" value="1"/>
</dbReference>
<dbReference type="AlphaFoldDB" id="D6STN2"/>
<comment type="subunit">
    <text evidence="9">Homodimer.</text>
</comment>
<comment type="subcellular location">
    <subcellularLocation>
        <location evidence="9">Cytoplasm</location>
    </subcellularLocation>
</comment>
<dbReference type="OrthoDB" id="9802097at2"/>
<evidence type="ECO:0000256" key="2">
    <source>
        <dbReference type="ARBA" id="ARBA00022598"/>
    </source>
</evidence>
<dbReference type="EC" id="6.3.3.3" evidence="9"/>
<feature type="binding site" evidence="9">
    <location>
        <begin position="15"/>
        <end position="20"/>
    </location>
    <ligand>
        <name>ATP</name>
        <dbReference type="ChEBI" id="CHEBI:30616"/>
    </ligand>
</feature>
<dbReference type="Gene3D" id="3.40.50.300">
    <property type="entry name" value="P-loop containing nucleotide triphosphate hydrolases"/>
    <property type="match status" value="1"/>
</dbReference>
<feature type="binding site" evidence="9">
    <location>
        <position position="46"/>
    </location>
    <ligand>
        <name>Mg(2+)</name>
        <dbReference type="ChEBI" id="CHEBI:18420"/>
    </ligand>
</feature>
<feature type="binding site" evidence="9">
    <location>
        <position position="39"/>
    </location>
    <ligand>
        <name>substrate</name>
    </ligand>
</feature>
<comment type="similarity">
    <text evidence="9">Belongs to the dethiobiotin synthetase family.</text>
</comment>
<keyword evidence="11" id="KW-1185">Reference proteome</keyword>
<dbReference type="GO" id="GO:0009102">
    <property type="term" value="P:biotin biosynthetic process"/>
    <property type="evidence" value="ECO:0007669"/>
    <property type="project" value="UniProtKB-UniRule"/>
</dbReference>
<dbReference type="UniPathway" id="UPA00078">
    <property type="reaction ID" value="UER00161"/>
</dbReference>
<dbReference type="CDD" id="cd03109">
    <property type="entry name" value="DTBS"/>
    <property type="match status" value="1"/>
</dbReference>
<dbReference type="PIRSF" id="PIRSF006755">
    <property type="entry name" value="DTB_synth"/>
    <property type="match status" value="1"/>
</dbReference>
<proteinExistence type="inferred from homology"/>
<dbReference type="PANTHER" id="PTHR43210">
    <property type="entry name" value="DETHIOBIOTIN SYNTHETASE"/>
    <property type="match status" value="1"/>
</dbReference>
<protein>
    <recommendedName>
        <fullName evidence="9">ATP-dependent dethiobiotin synthetase BioD</fullName>
        <ecNumber evidence="9">6.3.3.3</ecNumber>
    </recommendedName>
    <alternativeName>
        <fullName evidence="9">DTB synthetase</fullName>
        <shortName evidence="9">DTBS</shortName>
    </alternativeName>
    <alternativeName>
        <fullName evidence="9">Dethiobiotin synthase</fullName>
    </alternativeName>
</protein>
<dbReference type="Pfam" id="PF13500">
    <property type="entry name" value="AAA_26"/>
    <property type="match status" value="1"/>
</dbReference>
<dbReference type="NCBIfam" id="TIGR00347">
    <property type="entry name" value="bioD"/>
    <property type="match status" value="1"/>
</dbReference>
<dbReference type="GO" id="GO:0004141">
    <property type="term" value="F:dethiobiotin synthase activity"/>
    <property type="evidence" value="ECO:0007669"/>
    <property type="project" value="UniProtKB-UniRule"/>
</dbReference>
<dbReference type="GO" id="GO:0000287">
    <property type="term" value="F:magnesium ion binding"/>
    <property type="evidence" value="ECO:0007669"/>
    <property type="project" value="UniProtKB-UniRule"/>
</dbReference>
<evidence type="ECO:0000256" key="3">
    <source>
        <dbReference type="ARBA" id="ARBA00022723"/>
    </source>
</evidence>
<evidence type="ECO:0000256" key="6">
    <source>
        <dbReference type="ARBA" id="ARBA00022840"/>
    </source>
</evidence>
<feature type="binding site" evidence="9">
    <location>
        <position position="102"/>
    </location>
    <ligand>
        <name>Mg(2+)</name>
        <dbReference type="ChEBI" id="CHEBI:18420"/>
    </ligand>
</feature>
<evidence type="ECO:0000313" key="10">
    <source>
        <dbReference type="EMBL" id="EFI34048.1"/>
    </source>
</evidence>
<sequence>MLFPRCFFVTGTDTGVGKTVISALLAAGLEAYYWKPVQSGSDQGLDSQQVALWAGLDRVKIIPEAYTLRQPLSPHLAAERDGVFIDPQRLHIPDAQGTLVIEGAGGIMVPLNNDLLILDWVRSLAVPVLIVAPNRLGVINHTLLTINALGCYGVKILGVILNGEPNMDHVQAIEYFGRTPVLAQVQTMPEITPQLLKSKFAEYFG</sequence>
<comment type="cofactor">
    <cofactor evidence="9">
        <name>Mg(2+)</name>
        <dbReference type="ChEBI" id="CHEBI:18420"/>
    </cofactor>
</comment>
<feature type="active site" evidence="9">
    <location>
        <position position="35"/>
    </location>
</feature>
<organism evidence="10 11">
    <name type="scientific">Desulfonatronospira thiodismutans ASO3-1</name>
    <dbReference type="NCBI Taxonomy" id="555779"/>
    <lineage>
        <taxon>Bacteria</taxon>
        <taxon>Pseudomonadati</taxon>
        <taxon>Thermodesulfobacteriota</taxon>
        <taxon>Desulfovibrionia</taxon>
        <taxon>Desulfovibrionales</taxon>
        <taxon>Desulfonatronovibrionaceae</taxon>
        <taxon>Desulfonatronospira</taxon>
    </lineage>
</organism>
<name>D6STN2_9BACT</name>
<evidence type="ECO:0000256" key="4">
    <source>
        <dbReference type="ARBA" id="ARBA00022741"/>
    </source>
</evidence>
<feature type="binding site" evidence="9">
    <location>
        <position position="46"/>
    </location>
    <ligand>
        <name>ATP</name>
        <dbReference type="ChEBI" id="CHEBI:30616"/>
    </ligand>
</feature>
<comment type="catalytic activity">
    <reaction evidence="8">
        <text>(7R,8S)-8-amino-7-(carboxyamino)nonanoate + ATP = (4R,5S)-dethiobiotin + ADP + phosphate + H(+)</text>
        <dbReference type="Rhea" id="RHEA:63684"/>
        <dbReference type="ChEBI" id="CHEBI:15378"/>
        <dbReference type="ChEBI" id="CHEBI:30616"/>
        <dbReference type="ChEBI" id="CHEBI:43474"/>
        <dbReference type="ChEBI" id="CHEBI:149470"/>
        <dbReference type="ChEBI" id="CHEBI:149473"/>
        <dbReference type="ChEBI" id="CHEBI:456216"/>
    </reaction>
</comment>
<dbReference type="EMBL" id="ACJN02000003">
    <property type="protein sequence ID" value="EFI34048.1"/>
    <property type="molecule type" value="Genomic_DNA"/>
</dbReference>
<comment type="catalytic activity">
    <reaction evidence="9">
        <text>(7R,8S)-7,8-diammoniononanoate + CO2 + ATP = (4R,5S)-dethiobiotin + ADP + phosphate + 3 H(+)</text>
        <dbReference type="Rhea" id="RHEA:15805"/>
        <dbReference type="ChEBI" id="CHEBI:15378"/>
        <dbReference type="ChEBI" id="CHEBI:16526"/>
        <dbReference type="ChEBI" id="CHEBI:30616"/>
        <dbReference type="ChEBI" id="CHEBI:43474"/>
        <dbReference type="ChEBI" id="CHEBI:149469"/>
        <dbReference type="ChEBI" id="CHEBI:149473"/>
        <dbReference type="ChEBI" id="CHEBI:456216"/>
        <dbReference type="EC" id="6.3.3.3"/>
    </reaction>
</comment>
<keyword evidence="6 9" id="KW-0067">ATP-binding</keyword>
<evidence type="ECO:0000313" key="11">
    <source>
        <dbReference type="Proteomes" id="UP000005496"/>
    </source>
</evidence>
<feature type="binding site" evidence="9">
    <location>
        <begin position="102"/>
        <end position="105"/>
    </location>
    <ligand>
        <name>ATP</name>
        <dbReference type="ChEBI" id="CHEBI:30616"/>
    </ligand>
</feature>
<evidence type="ECO:0000256" key="7">
    <source>
        <dbReference type="ARBA" id="ARBA00022842"/>
    </source>
</evidence>
<keyword evidence="2 9" id="KW-0436">Ligase</keyword>
<evidence type="ECO:0000256" key="8">
    <source>
        <dbReference type="ARBA" id="ARBA00047386"/>
    </source>
</evidence>
<dbReference type="InterPro" id="IPR004472">
    <property type="entry name" value="DTB_synth_BioD"/>
</dbReference>
<keyword evidence="3 9" id="KW-0479">Metal-binding</keyword>
<dbReference type="GO" id="GO:0005524">
    <property type="term" value="F:ATP binding"/>
    <property type="evidence" value="ECO:0007669"/>
    <property type="project" value="UniProtKB-UniRule"/>
</dbReference>
<comment type="caution">
    <text evidence="9">Lacks conserved residue(s) required for the propagation of feature annotation.</text>
</comment>
<dbReference type="SUPFAM" id="SSF52540">
    <property type="entry name" value="P-loop containing nucleoside triphosphate hydrolases"/>
    <property type="match status" value="1"/>
</dbReference>
<accession>D6STN2</accession>
<comment type="function">
    <text evidence="9">Catalyzes a mechanistically unusual reaction, the ATP-dependent insertion of CO2 between the N7 and N8 nitrogen atoms of 7,8-diaminopelargonic acid (DAPA, also called 7,8-diammoniononanoate) to form a ureido ring.</text>
</comment>
<feature type="binding site" evidence="9">
    <location>
        <position position="194"/>
    </location>
    <ligand>
        <name>ATP</name>
        <dbReference type="ChEBI" id="CHEBI:30616"/>
    </ligand>
</feature>
<gene>
    <name evidence="9" type="primary">bioD</name>
    <name evidence="10" type="ORF">Dthio_PD1387</name>
</gene>
<dbReference type="InterPro" id="IPR027417">
    <property type="entry name" value="P-loop_NTPase"/>
</dbReference>
<keyword evidence="5 9" id="KW-0093">Biotin biosynthesis</keyword>
<keyword evidence="4 9" id="KW-0547">Nucleotide-binding</keyword>